<dbReference type="RefSeq" id="WP_003498839.1">
    <property type="nucleotide sequence ID" value="NZ_GL834306.1"/>
</dbReference>
<sequence length="326" mass="38211">MNYLLICSVILILIIFLLVNNLYKKTNYYNNQILEISKYHKENRNNLKIVNLGSTYAQFAFGNYDELKLNGFSFALQSKSLKLDYKILLKYSKWLSEKCVVIIPLAPCLLLYENDDYKSDLLYYDVLGKDINNKYSFKQQIKHNFPIIGNPKKLFYIFKDQDRYETIYDKYRCMRSEVATHTQMKELTSTWMKIFKLNDLKTPDFSATNVNTITSNIKILNEILELCKIKQFRPVMVIPPFSTELNSYFSDQFVNKALTEHLLKISLKFNIPLIDYRSDSAFKDAICFIDGGFCLNKFGSQKFMKLLFKDLNEFGIIVNNETSGLN</sequence>
<dbReference type="EMBL" id="ADLQ01000023">
    <property type="protein sequence ID" value="EGA95199.1"/>
    <property type="molecule type" value="Genomic_DNA"/>
</dbReference>
<evidence type="ECO:0000313" key="1">
    <source>
        <dbReference type="EMBL" id="EGA95199.1"/>
    </source>
</evidence>
<dbReference type="STRING" id="1512.GCA_900049235_01011"/>
<dbReference type="eggNOG" id="ENOG50332FT">
    <property type="taxonomic scope" value="Bacteria"/>
</dbReference>
<proteinExistence type="predicted"/>
<dbReference type="AlphaFoldDB" id="E7GJ30"/>
<evidence type="ECO:0000313" key="2">
    <source>
        <dbReference type="Proteomes" id="UP000002970"/>
    </source>
</evidence>
<dbReference type="Proteomes" id="UP000002970">
    <property type="component" value="Unassembled WGS sequence"/>
</dbReference>
<dbReference type="HOGENOM" id="CLU_075575_0_0_9"/>
<name>E7GJ30_CLOS6</name>
<comment type="caution">
    <text evidence="1">The sequence shown here is derived from an EMBL/GenBank/DDBJ whole genome shotgun (WGS) entry which is preliminary data.</text>
</comment>
<reference evidence="1 2" key="1">
    <citation type="submission" date="2010-12" db="EMBL/GenBank/DDBJ databases">
        <title>The Genome Sequence of Clostridium symbiosum strain WAL-14163.</title>
        <authorList>
            <person name="Earl A."/>
            <person name="Ward D."/>
            <person name="Feldgarden M."/>
            <person name="Gevers D."/>
            <person name="Finegold S.M."/>
            <person name="Summanen P.H."/>
            <person name="Molitoris D.R."/>
            <person name="Vaisanen M.L."/>
            <person name="Daigneault M."/>
            <person name="Young S.K."/>
            <person name="Zeng Q."/>
            <person name="Gargeya S."/>
            <person name="Fitzgerald M."/>
            <person name="Haas B."/>
            <person name="Abouelleil A."/>
            <person name="Alvarado L."/>
            <person name="Arachchi H.M."/>
            <person name="Berlin A."/>
            <person name="Brown A."/>
            <person name="Chapman S.B."/>
            <person name="Chen Z."/>
            <person name="Dunbar C."/>
            <person name="Freedman E."/>
            <person name="Gearin G."/>
            <person name="Gellesch M."/>
            <person name="Goldberg J."/>
            <person name="Griggs A."/>
            <person name="Gujja S."/>
            <person name="Heilman E."/>
            <person name="Heiman D."/>
            <person name="Howarth C."/>
            <person name="Larson L."/>
            <person name="Lui A."/>
            <person name="MacDonald P.J.P."/>
            <person name="Mehta T."/>
            <person name="Montmayeur A."/>
            <person name="Murphy C."/>
            <person name="Neiman D."/>
            <person name="Pearson M."/>
            <person name="Priest M."/>
            <person name="Roberts A."/>
            <person name="Saif S."/>
            <person name="Shea T."/>
            <person name="Shenoy N."/>
            <person name="Sisk P."/>
            <person name="Stolte C."/>
            <person name="Sykes S."/>
            <person name="White J."/>
            <person name="Yandava C."/>
            <person name="Nusbaum C."/>
            <person name="Birren B."/>
        </authorList>
    </citation>
    <scope>NUCLEOTIDE SEQUENCE [LARGE SCALE GENOMIC DNA]</scope>
    <source>
        <strain evidence="1 2">WAL-14163</strain>
    </source>
</reference>
<organism evidence="1 2">
    <name type="scientific">Clostridium symbiosum (strain WAL-14163)</name>
    <dbReference type="NCBI Taxonomy" id="742740"/>
    <lineage>
        <taxon>Bacteria</taxon>
        <taxon>Bacillati</taxon>
        <taxon>Bacillota</taxon>
        <taxon>Clostridia</taxon>
        <taxon>Lachnospirales</taxon>
        <taxon>Lachnospiraceae</taxon>
        <taxon>Otoolea</taxon>
    </lineage>
</organism>
<accession>E7GJ30</accession>
<keyword evidence="2" id="KW-1185">Reference proteome</keyword>
<protein>
    <submittedName>
        <fullName evidence="1">Uncharacterized protein</fullName>
    </submittedName>
</protein>
<gene>
    <name evidence="1" type="ORF">HMPREF9474_00923</name>
</gene>